<keyword evidence="1" id="KW-0732">Signal</keyword>
<reference evidence="2 3" key="1">
    <citation type="journal article" date="2020" name="Genome Biol. Evol.">
        <title>Comparative genomics of strictly vertically transmitted, feminizing microsporidia endosymbionts of amphipod crustaceans.</title>
        <authorList>
            <person name="Cormier A."/>
            <person name="Chebbi M.A."/>
            <person name="Giraud I."/>
            <person name="Wattier R."/>
            <person name="Teixeira M."/>
            <person name="Gilbert C."/>
            <person name="Rigaud T."/>
            <person name="Cordaux R."/>
        </authorList>
    </citation>
    <scope>NUCLEOTIDE SEQUENCE [LARGE SCALE GENOMIC DNA]</scope>
    <source>
        <strain evidence="2 3">Ou3-Ou53</strain>
    </source>
</reference>
<evidence type="ECO:0000256" key="1">
    <source>
        <dbReference type="SAM" id="SignalP"/>
    </source>
</evidence>
<dbReference type="AlphaFoldDB" id="A0A9P6KZ91"/>
<feature type="chain" id="PRO_5040160612" evidence="1">
    <location>
        <begin position="21"/>
        <end position="450"/>
    </location>
</feature>
<evidence type="ECO:0000313" key="2">
    <source>
        <dbReference type="EMBL" id="KAF9763047.1"/>
    </source>
</evidence>
<protein>
    <submittedName>
        <fullName evidence="2">Uncharacterized protein</fullName>
    </submittedName>
</protein>
<dbReference type="EMBL" id="SBJO01000108">
    <property type="protein sequence ID" value="KAF9763047.1"/>
    <property type="molecule type" value="Genomic_DNA"/>
</dbReference>
<feature type="signal peptide" evidence="1">
    <location>
        <begin position="1"/>
        <end position="20"/>
    </location>
</feature>
<comment type="caution">
    <text evidence="2">The sequence shown here is derived from an EMBL/GenBank/DDBJ whole genome shotgun (WGS) entry which is preliminary data.</text>
</comment>
<accession>A0A9P6KZ91</accession>
<organism evidence="2 3">
    <name type="scientific">Nosema granulosis</name>
    <dbReference type="NCBI Taxonomy" id="83296"/>
    <lineage>
        <taxon>Eukaryota</taxon>
        <taxon>Fungi</taxon>
        <taxon>Fungi incertae sedis</taxon>
        <taxon>Microsporidia</taxon>
        <taxon>Nosematidae</taxon>
        <taxon>Nosema</taxon>
    </lineage>
</organism>
<gene>
    <name evidence="2" type="ORF">NGRA_1562</name>
</gene>
<evidence type="ECO:0000313" key="3">
    <source>
        <dbReference type="Proteomes" id="UP000740883"/>
    </source>
</evidence>
<sequence>MLILNFMFIISCDVLKCLLGEDMTERIISPCIFISQFDSYYVRRMKDLIVVNKEDVPKNIQLFLVIGMKITHFYYRDANEIIRKTEVIYDDVFQNDFKDAITLIYEQFKKEKEYQNADVYLTFEDKRDNTIGENSSIIFSVENIWLFINEFTEHFKNFKYVPYNLIFLKEIKKGVNTGYEIYLKSKNEKYELLLNLSNNFYNELTKAVLRKIKVNKESSYNKFAVSEYKKDKQWRHQCDELDASIAIMLYNIKNSSDKIDSYYVVMIISNFFLNKVSFEKEALSILNSLSDSEKENLSVEYKKSDSNENINITSEMFLKMFKKSACDYLYNYSADESLCISYLTEFYKVLLLNFDKVLDICNSENDDSRRSNDLRKLFTKQLSEEIIIKCKDIAGIELFKPHFQGILRKIFVNVKNNPKKVVPFYFSSDFEKMDPINHYEDLEAEENVKI</sequence>
<proteinExistence type="predicted"/>
<name>A0A9P6KZ91_9MICR</name>
<keyword evidence="3" id="KW-1185">Reference proteome</keyword>
<dbReference type="Proteomes" id="UP000740883">
    <property type="component" value="Unassembled WGS sequence"/>
</dbReference>